<organism evidence="5 6">
    <name type="scientific">Flavimaricola marinus</name>
    <dbReference type="NCBI Taxonomy" id="1819565"/>
    <lineage>
        <taxon>Bacteria</taxon>
        <taxon>Pseudomonadati</taxon>
        <taxon>Pseudomonadota</taxon>
        <taxon>Alphaproteobacteria</taxon>
        <taxon>Rhodobacterales</taxon>
        <taxon>Paracoccaceae</taxon>
        <taxon>Flavimaricola</taxon>
    </lineage>
</organism>
<dbReference type="GO" id="GO:0043565">
    <property type="term" value="F:sequence-specific DNA binding"/>
    <property type="evidence" value="ECO:0007669"/>
    <property type="project" value="InterPro"/>
</dbReference>
<dbReference type="SUPFAM" id="SSF46689">
    <property type="entry name" value="Homeodomain-like"/>
    <property type="match status" value="1"/>
</dbReference>
<dbReference type="GO" id="GO:0003700">
    <property type="term" value="F:DNA-binding transcription factor activity"/>
    <property type="evidence" value="ECO:0007669"/>
    <property type="project" value="InterPro"/>
</dbReference>
<dbReference type="PROSITE" id="PS01124">
    <property type="entry name" value="HTH_ARAC_FAMILY_2"/>
    <property type="match status" value="1"/>
</dbReference>
<dbReference type="OrthoDB" id="6252225at2"/>
<dbReference type="InterPro" id="IPR050204">
    <property type="entry name" value="AraC_XylS_family_regulators"/>
</dbReference>
<evidence type="ECO:0000256" key="1">
    <source>
        <dbReference type="ARBA" id="ARBA00023015"/>
    </source>
</evidence>
<dbReference type="SUPFAM" id="SSF51182">
    <property type="entry name" value="RmlC-like cupins"/>
    <property type="match status" value="1"/>
</dbReference>
<dbReference type="Gene3D" id="1.10.10.60">
    <property type="entry name" value="Homeodomain-like"/>
    <property type="match status" value="1"/>
</dbReference>
<feature type="domain" description="HTH araC/xylS-type" evidence="4">
    <location>
        <begin position="148"/>
        <end position="246"/>
    </location>
</feature>
<sequence length="251" mass="27632">MTQLLRHAYGRFDNRLPIGPVAWSFHDLLWIHQGRVRIVVEGAEPLELSAPDGVLILPNTPFSGTAIGSAATASVCHFRVAGMTESGLKRAPKKERLDLQALVRMALRLAEEDPDNTKRRVRLLETILDGFAAQPEEKPLDHDEQRLARAWALAAQNLGAMRSLVDVAALINLRESAFRTLHRNVHGTSAGAYLRGLRMSQAESLLATTGLSMTEIARQVGYGHAETLNGAFRQSRGMTPGTFRRHAQPFA</sequence>
<dbReference type="PROSITE" id="PS00041">
    <property type="entry name" value="HTH_ARAC_FAMILY_1"/>
    <property type="match status" value="1"/>
</dbReference>
<reference evidence="5 6" key="1">
    <citation type="submission" date="2017-05" db="EMBL/GenBank/DDBJ databases">
        <authorList>
            <person name="Song R."/>
            <person name="Chenine A.L."/>
            <person name="Ruprecht R.M."/>
        </authorList>
    </citation>
    <scope>NUCLEOTIDE SEQUENCE [LARGE SCALE GENOMIC DNA]</scope>
    <source>
        <strain evidence="5 6">CECT 8899</strain>
    </source>
</reference>
<gene>
    <name evidence="5" type="ORF">LOM8899_03056</name>
</gene>
<dbReference type="PANTHER" id="PTHR46796">
    <property type="entry name" value="HTH-TYPE TRANSCRIPTIONAL ACTIVATOR RHAS-RELATED"/>
    <property type="match status" value="1"/>
</dbReference>
<protein>
    <submittedName>
        <fullName evidence="5">Transcriptional activator FtrA</fullName>
    </submittedName>
</protein>
<dbReference type="SMART" id="SM00342">
    <property type="entry name" value="HTH_ARAC"/>
    <property type="match status" value="1"/>
</dbReference>
<evidence type="ECO:0000256" key="2">
    <source>
        <dbReference type="ARBA" id="ARBA00023125"/>
    </source>
</evidence>
<evidence type="ECO:0000259" key="4">
    <source>
        <dbReference type="PROSITE" id="PS01124"/>
    </source>
</evidence>
<keyword evidence="3" id="KW-0804">Transcription</keyword>
<keyword evidence="1" id="KW-0805">Transcription regulation</keyword>
<evidence type="ECO:0000256" key="3">
    <source>
        <dbReference type="ARBA" id="ARBA00023163"/>
    </source>
</evidence>
<dbReference type="EMBL" id="FXZK01000006">
    <property type="protein sequence ID" value="SMY08897.1"/>
    <property type="molecule type" value="Genomic_DNA"/>
</dbReference>
<accession>A0A238LGN4</accession>
<dbReference type="InterPro" id="IPR018062">
    <property type="entry name" value="HTH_AraC-typ_CS"/>
</dbReference>
<keyword evidence="2" id="KW-0238">DNA-binding</keyword>
<dbReference type="AlphaFoldDB" id="A0A238LGN4"/>
<keyword evidence="6" id="KW-1185">Reference proteome</keyword>
<dbReference type="Pfam" id="PF12833">
    <property type="entry name" value="HTH_18"/>
    <property type="match status" value="1"/>
</dbReference>
<proteinExistence type="predicted"/>
<dbReference type="InterPro" id="IPR011051">
    <property type="entry name" value="RmlC_Cupin_sf"/>
</dbReference>
<dbReference type="InterPro" id="IPR018060">
    <property type="entry name" value="HTH_AraC"/>
</dbReference>
<evidence type="ECO:0000313" key="5">
    <source>
        <dbReference type="EMBL" id="SMY08897.1"/>
    </source>
</evidence>
<dbReference type="Proteomes" id="UP000201613">
    <property type="component" value="Unassembled WGS sequence"/>
</dbReference>
<evidence type="ECO:0000313" key="6">
    <source>
        <dbReference type="Proteomes" id="UP000201613"/>
    </source>
</evidence>
<dbReference type="InterPro" id="IPR009057">
    <property type="entry name" value="Homeodomain-like_sf"/>
</dbReference>
<name>A0A238LGN4_9RHOB</name>